<accession>A0ACB9J2N4</accession>
<proteinExistence type="predicted"/>
<comment type="caution">
    <text evidence="1">The sequence shown here is derived from an EMBL/GenBank/DDBJ whole genome shotgun (WGS) entry which is preliminary data.</text>
</comment>
<reference evidence="2" key="1">
    <citation type="journal article" date="2022" name="Mol. Ecol. Resour.">
        <title>The genomes of chicory, endive, great burdock and yacon provide insights into Asteraceae palaeo-polyploidization history and plant inulin production.</title>
        <authorList>
            <person name="Fan W."/>
            <person name="Wang S."/>
            <person name="Wang H."/>
            <person name="Wang A."/>
            <person name="Jiang F."/>
            <person name="Liu H."/>
            <person name="Zhao H."/>
            <person name="Xu D."/>
            <person name="Zhang Y."/>
        </authorList>
    </citation>
    <scope>NUCLEOTIDE SEQUENCE [LARGE SCALE GENOMIC DNA]</scope>
    <source>
        <strain evidence="2">cv. Yunnan</strain>
    </source>
</reference>
<evidence type="ECO:0000313" key="1">
    <source>
        <dbReference type="EMBL" id="KAI3814016.1"/>
    </source>
</evidence>
<protein>
    <submittedName>
        <fullName evidence="1">Uncharacterized protein</fullName>
    </submittedName>
</protein>
<dbReference type="EMBL" id="CM042023">
    <property type="protein sequence ID" value="KAI3814016.1"/>
    <property type="molecule type" value="Genomic_DNA"/>
</dbReference>
<sequence>MKQLSHLFLNQVTIQTPQDEALLSDWKQQLDRDTETLKSKSNIVSIHTVLDRIGLGCSDLEKTCIKDLALTNESGSHFILFHLVLCSILYV</sequence>
<dbReference type="Proteomes" id="UP001056120">
    <property type="component" value="Linkage Group LG06"/>
</dbReference>
<reference evidence="1 2" key="2">
    <citation type="journal article" date="2022" name="Mol. Ecol. Resour.">
        <title>The genomes of chicory, endive, great burdock and yacon provide insights into Asteraceae paleo-polyploidization history and plant inulin production.</title>
        <authorList>
            <person name="Fan W."/>
            <person name="Wang S."/>
            <person name="Wang H."/>
            <person name="Wang A."/>
            <person name="Jiang F."/>
            <person name="Liu H."/>
            <person name="Zhao H."/>
            <person name="Xu D."/>
            <person name="Zhang Y."/>
        </authorList>
    </citation>
    <scope>NUCLEOTIDE SEQUENCE [LARGE SCALE GENOMIC DNA]</scope>
    <source>
        <strain evidence="2">cv. Yunnan</strain>
        <tissue evidence="1">Leaves</tissue>
    </source>
</reference>
<gene>
    <name evidence="1" type="ORF">L1987_18758</name>
</gene>
<evidence type="ECO:0000313" key="2">
    <source>
        <dbReference type="Proteomes" id="UP001056120"/>
    </source>
</evidence>
<name>A0ACB9J2N4_9ASTR</name>
<keyword evidence="2" id="KW-1185">Reference proteome</keyword>
<organism evidence="1 2">
    <name type="scientific">Smallanthus sonchifolius</name>
    <dbReference type="NCBI Taxonomy" id="185202"/>
    <lineage>
        <taxon>Eukaryota</taxon>
        <taxon>Viridiplantae</taxon>
        <taxon>Streptophyta</taxon>
        <taxon>Embryophyta</taxon>
        <taxon>Tracheophyta</taxon>
        <taxon>Spermatophyta</taxon>
        <taxon>Magnoliopsida</taxon>
        <taxon>eudicotyledons</taxon>
        <taxon>Gunneridae</taxon>
        <taxon>Pentapetalae</taxon>
        <taxon>asterids</taxon>
        <taxon>campanulids</taxon>
        <taxon>Asterales</taxon>
        <taxon>Asteraceae</taxon>
        <taxon>Asteroideae</taxon>
        <taxon>Heliantheae alliance</taxon>
        <taxon>Millerieae</taxon>
        <taxon>Smallanthus</taxon>
    </lineage>
</organism>